<sequence>MHKRSLLLFAAFVFIFCHTGNAYAWQLNVPVKDSTVKDSAIQKVAGFLKKITLGGVFQARYTVSLNREVDVNGVHQPNAEEVVRNSFSLKRARLQVKAQVSDRFMAAVLVNLADFASDPKGKVLENAFISYRWNDAINFTVGQFRPSFGLEDLYPVDIIQSMDFSNQYYAFGNNGWQSFQVGVSMFGSFNKERKVPMKYALSVVNGNNRNQPADNDNGKLGTGRLEFGNMNKIAVGLNGGYGAVKRQSVYALGVDVSGVIPLAPKWDLQLQTEYKQGNNHQYYYAIPDSLRKEPLSKYIMNGIYVLPNFRYKISYHKLTSIEFSMRYEYFNEDEKHDGNMRQTYIPMISLAFLKDYGGRVQLGMQIDQYNKDIPGTKTHNSNLMIVQVQCRL</sequence>
<dbReference type="SUPFAM" id="SSF56935">
    <property type="entry name" value="Porins"/>
    <property type="match status" value="1"/>
</dbReference>
<dbReference type="EMBL" id="PYAW01000001">
    <property type="protein sequence ID" value="PSL49204.1"/>
    <property type="molecule type" value="Genomic_DNA"/>
</dbReference>
<protein>
    <submittedName>
        <fullName evidence="2">Phosphate-selective porin O/P</fullName>
    </submittedName>
</protein>
<dbReference type="RefSeq" id="WP_106526453.1">
    <property type="nucleotide sequence ID" value="NZ_PYAW01000001.1"/>
</dbReference>
<dbReference type="Gene3D" id="2.40.160.10">
    <property type="entry name" value="Porin"/>
    <property type="match status" value="1"/>
</dbReference>
<dbReference type="Proteomes" id="UP000240971">
    <property type="component" value="Unassembled WGS sequence"/>
</dbReference>
<reference evidence="2 3" key="1">
    <citation type="submission" date="2018-03" db="EMBL/GenBank/DDBJ databases">
        <title>Genomic Encyclopedia of Archaeal and Bacterial Type Strains, Phase II (KMG-II): from individual species to whole genera.</title>
        <authorList>
            <person name="Goeker M."/>
        </authorList>
    </citation>
    <scope>NUCLEOTIDE SEQUENCE [LARGE SCALE GENOMIC DNA]</scope>
    <source>
        <strain evidence="2 3">DSM 24859</strain>
    </source>
</reference>
<dbReference type="OrthoDB" id="1412624at2"/>
<dbReference type="Pfam" id="PF07396">
    <property type="entry name" value="Porin_O_P"/>
    <property type="match status" value="1"/>
</dbReference>
<name>A0A2P8HSQ3_CHINA</name>
<accession>A0A2P8HSQ3</accession>
<evidence type="ECO:0000313" key="2">
    <source>
        <dbReference type="EMBL" id="PSL49204.1"/>
    </source>
</evidence>
<organism evidence="2 3">
    <name type="scientific">Chitinophaga niastensis</name>
    <dbReference type="NCBI Taxonomy" id="536980"/>
    <lineage>
        <taxon>Bacteria</taxon>
        <taxon>Pseudomonadati</taxon>
        <taxon>Bacteroidota</taxon>
        <taxon>Chitinophagia</taxon>
        <taxon>Chitinophagales</taxon>
        <taxon>Chitinophagaceae</taxon>
        <taxon>Chitinophaga</taxon>
    </lineage>
</organism>
<gene>
    <name evidence="2" type="ORF">CLV51_101534</name>
</gene>
<feature type="chain" id="PRO_5015170845" evidence="1">
    <location>
        <begin position="25"/>
        <end position="392"/>
    </location>
</feature>
<evidence type="ECO:0000256" key="1">
    <source>
        <dbReference type="SAM" id="SignalP"/>
    </source>
</evidence>
<dbReference type="AlphaFoldDB" id="A0A2P8HSQ3"/>
<keyword evidence="3" id="KW-1185">Reference proteome</keyword>
<proteinExistence type="predicted"/>
<comment type="caution">
    <text evidence="2">The sequence shown here is derived from an EMBL/GenBank/DDBJ whole genome shotgun (WGS) entry which is preliminary data.</text>
</comment>
<keyword evidence="1" id="KW-0732">Signal</keyword>
<evidence type="ECO:0000313" key="3">
    <source>
        <dbReference type="Proteomes" id="UP000240971"/>
    </source>
</evidence>
<dbReference type="InterPro" id="IPR010870">
    <property type="entry name" value="Porin_O/P"/>
</dbReference>
<feature type="signal peptide" evidence="1">
    <location>
        <begin position="1"/>
        <end position="24"/>
    </location>
</feature>
<dbReference type="InterPro" id="IPR023614">
    <property type="entry name" value="Porin_dom_sf"/>
</dbReference>